<dbReference type="STRING" id="4829.A0A163KM32"/>
<dbReference type="InterPro" id="IPR006085">
    <property type="entry name" value="XPG_DNA_repair_N"/>
</dbReference>
<evidence type="ECO:0000256" key="13">
    <source>
        <dbReference type="SAM" id="MobiDB-lite"/>
    </source>
</evidence>
<dbReference type="GO" id="GO:0048256">
    <property type="term" value="F:flap endonuclease activity"/>
    <property type="evidence" value="ECO:0007669"/>
    <property type="project" value="UniProtKB-ARBA"/>
</dbReference>
<gene>
    <name evidence="16" type="primary">ABSGL_14837.1 scaffold 14966</name>
</gene>
<dbReference type="GO" id="GO:0005634">
    <property type="term" value="C:nucleus"/>
    <property type="evidence" value="ECO:0007669"/>
    <property type="project" value="UniProtKB-SubCell"/>
</dbReference>
<dbReference type="InParanoid" id="A0A163KM32"/>
<organism evidence="16">
    <name type="scientific">Absidia glauca</name>
    <name type="common">Pin mould</name>
    <dbReference type="NCBI Taxonomy" id="4829"/>
    <lineage>
        <taxon>Eukaryota</taxon>
        <taxon>Fungi</taxon>
        <taxon>Fungi incertae sedis</taxon>
        <taxon>Mucoromycota</taxon>
        <taxon>Mucoromycotina</taxon>
        <taxon>Mucoromycetes</taxon>
        <taxon>Mucorales</taxon>
        <taxon>Cunninghamellaceae</taxon>
        <taxon>Absidia</taxon>
    </lineage>
</organism>
<keyword evidence="8" id="KW-0378">Hydrolase</keyword>
<dbReference type="PRINTS" id="PR00853">
    <property type="entry name" value="XPGRADSUPER"/>
</dbReference>
<evidence type="ECO:0000256" key="6">
    <source>
        <dbReference type="ARBA" id="ARBA00022759"/>
    </source>
</evidence>
<dbReference type="Gene3D" id="3.40.50.1010">
    <property type="entry name" value="5'-nuclease"/>
    <property type="match status" value="2"/>
</dbReference>
<feature type="compositionally biased region" description="Polar residues" evidence="13">
    <location>
        <begin position="1148"/>
        <end position="1157"/>
    </location>
</feature>
<dbReference type="SMART" id="SM00485">
    <property type="entry name" value="XPGN"/>
    <property type="match status" value="1"/>
</dbReference>
<dbReference type="PRINTS" id="PR00066">
    <property type="entry name" value="XRODRMPGMNTG"/>
</dbReference>
<dbReference type="GO" id="GO:0003697">
    <property type="term" value="F:single-stranded DNA binding"/>
    <property type="evidence" value="ECO:0007669"/>
    <property type="project" value="InterPro"/>
</dbReference>
<comment type="similarity">
    <text evidence="12">Belongs to the XPG/RAD2 endonuclease family. GEN subfamily.</text>
</comment>
<feature type="region of interest" description="Disordered" evidence="13">
    <location>
        <begin position="123"/>
        <end position="146"/>
    </location>
</feature>
<keyword evidence="11" id="KW-0539">Nucleus</keyword>
<dbReference type="InterPro" id="IPR019974">
    <property type="entry name" value="XPG_CS"/>
</dbReference>
<feature type="compositionally biased region" description="Polar residues" evidence="13">
    <location>
        <begin position="745"/>
        <end position="765"/>
    </location>
</feature>
<feature type="region of interest" description="Disordered" evidence="13">
    <location>
        <begin position="1148"/>
        <end position="1213"/>
    </location>
</feature>
<dbReference type="SMART" id="SM00484">
    <property type="entry name" value="XPGI"/>
    <property type="match status" value="1"/>
</dbReference>
<feature type="compositionally biased region" description="Basic residues" evidence="13">
    <location>
        <begin position="1203"/>
        <end position="1213"/>
    </location>
</feature>
<dbReference type="InterPro" id="IPR001044">
    <property type="entry name" value="XPG/Rad2_eukaryotes"/>
</dbReference>
<evidence type="ECO:0000313" key="16">
    <source>
        <dbReference type="EMBL" id="SAM09163.1"/>
    </source>
</evidence>
<dbReference type="AlphaFoldDB" id="A0A163KM32"/>
<dbReference type="PANTHER" id="PTHR16171">
    <property type="entry name" value="DNA REPAIR PROTEIN COMPLEMENTING XP-G CELLS-RELATED"/>
    <property type="match status" value="1"/>
</dbReference>
<evidence type="ECO:0000256" key="10">
    <source>
        <dbReference type="ARBA" id="ARBA00023204"/>
    </source>
</evidence>
<keyword evidence="7" id="KW-0227">DNA damage</keyword>
<dbReference type="InterPro" id="IPR008918">
    <property type="entry name" value="HhH2"/>
</dbReference>
<keyword evidence="5" id="KW-0479">Metal-binding</keyword>
<dbReference type="InterPro" id="IPR029060">
    <property type="entry name" value="PIN-like_dom_sf"/>
</dbReference>
<feature type="region of interest" description="Disordered" evidence="13">
    <location>
        <begin position="400"/>
        <end position="425"/>
    </location>
</feature>
<feature type="compositionally biased region" description="Low complexity" evidence="13">
    <location>
        <begin position="483"/>
        <end position="502"/>
    </location>
</feature>
<feature type="compositionally biased region" description="Polar residues" evidence="13">
    <location>
        <begin position="643"/>
        <end position="661"/>
    </location>
</feature>
<dbReference type="GO" id="GO:0006289">
    <property type="term" value="P:nucleotide-excision repair"/>
    <property type="evidence" value="ECO:0007669"/>
    <property type="project" value="InterPro"/>
</dbReference>
<dbReference type="Gene3D" id="1.10.150.20">
    <property type="entry name" value="5' to 3' exonuclease, C-terminal subdomain"/>
    <property type="match status" value="1"/>
</dbReference>
<dbReference type="EMBL" id="LT554985">
    <property type="protein sequence ID" value="SAM09163.1"/>
    <property type="molecule type" value="Genomic_DNA"/>
</dbReference>
<feature type="compositionally biased region" description="Basic and acidic residues" evidence="13">
    <location>
        <begin position="180"/>
        <end position="196"/>
    </location>
</feature>
<feature type="region of interest" description="Disordered" evidence="13">
    <location>
        <begin position="173"/>
        <end position="202"/>
    </location>
</feature>
<proteinExistence type="inferred from homology"/>
<dbReference type="Pfam" id="PF00867">
    <property type="entry name" value="XPG_I"/>
    <property type="match status" value="1"/>
</dbReference>
<feature type="region of interest" description="Disordered" evidence="13">
    <location>
        <begin position="332"/>
        <end position="357"/>
    </location>
</feature>
<dbReference type="SUPFAM" id="SSF88723">
    <property type="entry name" value="PIN domain-like"/>
    <property type="match status" value="1"/>
</dbReference>
<feature type="compositionally biased region" description="Polar residues" evidence="13">
    <location>
        <begin position="332"/>
        <end position="350"/>
    </location>
</feature>
<feature type="compositionally biased region" description="Low complexity" evidence="13">
    <location>
        <begin position="782"/>
        <end position="793"/>
    </location>
</feature>
<keyword evidence="17" id="KW-1185">Reference proteome</keyword>
<dbReference type="InterPro" id="IPR036279">
    <property type="entry name" value="5-3_exonuclease_C_sf"/>
</dbReference>
<comment type="similarity">
    <text evidence="3">Belongs to the XPG/RAD2 endonuclease family. XPG subfamily.</text>
</comment>
<evidence type="ECO:0000256" key="3">
    <source>
        <dbReference type="ARBA" id="ARBA00005283"/>
    </source>
</evidence>
<evidence type="ECO:0000256" key="2">
    <source>
        <dbReference type="ARBA" id="ARBA00004123"/>
    </source>
</evidence>
<dbReference type="OrthoDB" id="31113at2759"/>
<dbReference type="FunFam" id="1.10.150.20:FF:000030">
    <property type="entry name" value="Flap endonuclease GEN-like 1"/>
    <property type="match status" value="1"/>
</dbReference>
<feature type="compositionally biased region" description="Basic residues" evidence="13">
    <location>
        <begin position="1158"/>
        <end position="1168"/>
    </location>
</feature>
<keyword evidence="9" id="KW-0460">Magnesium</keyword>
<dbReference type="FunCoup" id="A0A163KM32">
    <property type="interactions" value="534"/>
</dbReference>
<dbReference type="InterPro" id="IPR006084">
    <property type="entry name" value="XPG/Rad2"/>
</dbReference>
<evidence type="ECO:0000256" key="7">
    <source>
        <dbReference type="ARBA" id="ARBA00022763"/>
    </source>
</evidence>
<evidence type="ECO:0000256" key="8">
    <source>
        <dbReference type="ARBA" id="ARBA00022801"/>
    </source>
</evidence>
<dbReference type="SUPFAM" id="SSF47807">
    <property type="entry name" value="5' to 3' exonuclease, C-terminal subdomain"/>
    <property type="match status" value="1"/>
</dbReference>
<feature type="region of interest" description="Disordered" evidence="13">
    <location>
        <begin position="643"/>
        <end position="671"/>
    </location>
</feature>
<dbReference type="InterPro" id="IPR006086">
    <property type="entry name" value="XPG-I_dom"/>
</dbReference>
<evidence type="ECO:0000256" key="5">
    <source>
        <dbReference type="ARBA" id="ARBA00022723"/>
    </source>
</evidence>
<feature type="domain" description="XPG-I" evidence="14">
    <location>
        <begin position="919"/>
        <end position="988"/>
    </location>
</feature>
<evidence type="ECO:0000256" key="1">
    <source>
        <dbReference type="ARBA" id="ARBA00001946"/>
    </source>
</evidence>
<dbReference type="Proteomes" id="UP000078561">
    <property type="component" value="Unassembled WGS sequence"/>
</dbReference>
<sequence length="1213" mass="136447">MGVHGLWQLVSPVARPVQLESLRDRKLAIDASIWIHQFMRTMRSEDGSVLRSGHTLGFFRRICKLLFYNIKPVFVFDGGAPTLKRSTLRERRKRRQGMKENIKRTAEKILKAQLRTQLVKEEEKRRMTAQVEQDSHANATDDQDEDYTYLEQLDNSSALDKLRQLNAIKRDQYELPPLANDKDSTGKKSRNRRDPRLATNEELQDFIDEFKPSDIDMDSSVFQALPTEIQYEIIQDAKLKSRQTSWARLDNMVRQSKTPLDFSKQQIMQLKHRNEMTQRVMHMNDMASKSTDNSSPNRIAGERGKQYLLVKNENLEDGLGWKLPGVATKPSATVTEAASSPEEATTSINQHLDKTDGMDLADDPVARAVASDPRLAALMGDLDNDEGDDADMQPQQQNEIYNSDSGAYPSYYDDSNGDYLSDDHFEDETPLFTYQPTVQQQQQQHQPMDEWENHGFETHQDGGPAARNQILSKLYNDDYQTESFSPSSQQYSYDSSSNPQDSINDDHSWELELDADDFYKLWLSRVPDAFIYMHSFNNEYITLLKEAISDASPIPVLETQLKLVQKVFGKSNDSNAMTHEAYWFHQCFLEHTLAWKQRLANETARLAMYRENRLVNDDKPTDSPVILDDDDDDDDIQLTVANDSQQSIQSHVTSPQDTNVTPVVPLEHSKPMDSTFLAATMLSQEPRRQEHSDDADHSKAVDEPPVETTSLSSPADKAVGESPVATAAISSPVGKAVGEPPVATAATSSSVDENSSGIDNTTTTDVPPIAMYSSGNESSGIDDTTTTDAPDTAMYSSGNEGSDNDDVSTTDAPATAIYSSGNESDGMDDSSGNEEDPSALAIELDDDDDLAGTTTAAAAEEENAEFARFFSDIVSRDLSSVQQELADDVQHLNKQQYKQMGNADTVTDQMVQDIQELLQLFGVPYVVSPMEAEAQCAYLLEHNLVDGVVTDDSDVFLFGGSRVYKNMFNQEKYVECYLIQDIGREMHLDRTKLIQLAYFLGSDYTPGLPGIGYVSAMEILAAFQDDNDDDNGNDERSLVAPLHRFKQWYDSGTDNTDFERKFRKKHTHLDIPPDFPNPLVKDAYYSPLVDTSLERFTWSPPQLDSLRLHLMKSLHWSEEKTDEILIPVIREMNQRQATGIQTTISSFFDPSAGLHSSPSKKARKHKSVRIQNVVKKLGKYKKTADNDDDDDSSSQSETEPKVVKKPRRKRTTP</sequence>
<protein>
    <recommendedName>
        <fullName evidence="18">PIN domain-like protein</fullName>
    </recommendedName>
</protein>
<evidence type="ECO:0000256" key="11">
    <source>
        <dbReference type="ARBA" id="ARBA00023242"/>
    </source>
</evidence>
<evidence type="ECO:0000256" key="12">
    <source>
        <dbReference type="ARBA" id="ARBA00038112"/>
    </source>
</evidence>
<dbReference type="CDD" id="cd09904">
    <property type="entry name" value="H3TH_XPG"/>
    <property type="match status" value="1"/>
</dbReference>
<evidence type="ECO:0000259" key="14">
    <source>
        <dbReference type="SMART" id="SM00484"/>
    </source>
</evidence>
<accession>A0A163KM32</accession>
<reference evidence="16" key="1">
    <citation type="submission" date="2016-04" db="EMBL/GenBank/DDBJ databases">
        <authorList>
            <person name="Evans L.H."/>
            <person name="Alamgir A."/>
            <person name="Owens N."/>
            <person name="Weber N.D."/>
            <person name="Virtaneva K."/>
            <person name="Barbian K."/>
            <person name="Babar A."/>
            <person name="Rosenke K."/>
        </authorList>
    </citation>
    <scope>NUCLEOTIDE SEQUENCE [LARGE SCALE GENOMIC DNA]</scope>
    <source>
        <strain evidence="16">CBS 101.48</strain>
    </source>
</reference>
<dbReference type="SMART" id="SM00279">
    <property type="entry name" value="HhH2"/>
    <property type="match status" value="1"/>
</dbReference>
<feature type="compositionally biased region" description="Polar residues" evidence="13">
    <location>
        <begin position="809"/>
        <end position="823"/>
    </location>
</feature>
<dbReference type="CDD" id="cd09868">
    <property type="entry name" value="PIN_XPG_RAD2"/>
    <property type="match status" value="2"/>
</dbReference>
<feature type="compositionally biased region" description="Acidic residues" evidence="13">
    <location>
        <begin position="825"/>
        <end position="837"/>
    </location>
</feature>
<keyword evidence="10" id="KW-0234">DNA repair</keyword>
<dbReference type="PROSITE" id="PS00841">
    <property type="entry name" value="XPG_1"/>
    <property type="match status" value="1"/>
</dbReference>
<feature type="compositionally biased region" description="Polar residues" evidence="13">
    <location>
        <begin position="130"/>
        <end position="140"/>
    </location>
</feature>
<evidence type="ECO:0008006" key="18">
    <source>
        <dbReference type="Google" id="ProtNLM"/>
    </source>
</evidence>
<dbReference type="Pfam" id="PF00752">
    <property type="entry name" value="XPG_N"/>
    <property type="match status" value="1"/>
</dbReference>
<dbReference type="GO" id="GO:0046872">
    <property type="term" value="F:metal ion binding"/>
    <property type="evidence" value="ECO:0007669"/>
    <property type="project" value="UniProtKB-KW"/>
</dbReference>
<name>A0A163KM32_ABSGL</name>
<dbReference type="PANTHER" id="PTHR16171:SF7">
    <property type="entry name" value="DNA REPAIR PROTEIN RAD2"/>
    <property type="match status" value="1"/>
</dbReference>
<evidence type="ECO:0000313" key="17">
    <source>
        <dbReference type="Proteomes" id="UP000078561"/>
    </source>
</evidence>
<feature type="region of interest" description="Disordered" evidence="13">
    <location>
        <begin position="481"/>
        <end position="504"/>
    </location>
</feature>
<comment type="subcellular location">
    <subcellularLocation>
        <location evidence="2">Nucleus</location>
    </subcellularLocation>
</comment>
<evidence type="ECO:0000256" key="9">
    <source>
        <dbReference type="ARBA" id="ARBA00022842"/>
    </source>
</evidence>
<dbReference type="OMA" id="PNSMDFS"/>
<evidence type="ECO:0000259" key="15">
    <source>
        <dbReference type="SMART" id="SM00485"/>
    </source>
</evidence>
<feature type="compositionally biased region" description="Basic and acidic residues" evidence="13">
    <location>
        <begin position="685"/>
        <end position="702"/>
    </location>
</feature>
<comment type="cofactor">
    <cofactor evidence="1">
        <name>Mg(2+)</name>
        <dbReference type="ChEBI" id="CHEBI:18420"/>
    </cofactor>
</comment>
<keyword evidence="6" id="KW-0255">Endonuclease</keyword>
<feature type="domain" description="XPG N-terminal" evidence="15">
    <location>
        <begin position="1"/>
        <end position="98"/>
    </location>
</feature>
<keyword evidence="4" id="KW-0540">Nuclease</keyword>
<evidence type="ECO:0000256" key="4">
    <source>
        <dbReference type="ARBA" id="ARBA00022722"/>
    </source>
</evidence>
<feature type="region of interest" description="Disordered" evidence="13">
    <location>
        <begin position="684"/>
        <end position="837"/>
    </location>
</feature>